<name>A0A1S4AHQ4_TOBAC</name>
<dbReference type="PANTHER" id="PTHR11439:SF473">
    <property type="entry name" value="REVERSE TRANSCRIPTASE TY1_COPIA-TYPE DOMAIN-CONTAINING PROTEIN"/>
    <property type="match status" value="1"/>
</dbReference>
<dbReference type="KEGG" id="nta:107797568"/>
<dbReference type="PANTHER" id="PTHR11439">
    <property type="entry name" value="GAG-POL-RELATED RETROTRANSPOSON"/>
    <property type="match status" value="1"/>
</dbReference>
<organism evidence="1">
    <name type="scientific">Nicotiana tabacum</name>
    <name type="common">Common tobacco</name>
    <dbReference type="NCBI Taxonomy" id="4097"/>
    <lineage>
        <taxon>Eukaryota</taxon>
        <taxon>Viridiplantae</taxon>
        <taxon>Streptophyta</taxon>
        <taxon>Embryophyta</taxon>
        <taxon>Tracheophyta</taxon>
        <taxon>Spermatophyta</taxon>
        <taxon>Magnoliopsida</taxon>
        <taxon>eudicotyledons</taxon>
        <taxon>Gunneridae</taxon>
        <taxon>Pentapetalae</taxon>
        <taxon>asterids</taxon>
        <taxon>lamiids</taxon>
        <taxon>Solanales</taxon>
        <taxon>Solanaceae</taxon>
        <taxon>Nicotianoideae</taxon>
        <taxon>Nicotianeae</taxon>
        <taxon>Nicotiana</taxon>
    </lineage>
</organism>
<reference evidence="1" key="1">
    <citation type="submission" date="2025-08" db="UniProtKB">
        <authorList>
            <consortium name="RefSeq"/>
        </authorList>
    </citation>
    <scope>IDENTIFICATION</scope>
</reference>
<dbReference type="RefSeq" id="XP_016475953.1">
    <property type="nucleotide sequence ID" value="XM_016620467.1"/>
</dbReference>
<evidence type="ECO:0000313" key="1">
    <source>
        <dbReference type="RefSeq" id="XP_016475953.1"/>
    </source>
</evidence>
<protein>
    <submittedName>
        <fullName evidence="1">Uncharacterized mitochondrial protein AtMg00810-like</fullName>
    </submittedName>
</protein>
<proteinExistence type="predicted"/>
<dbReference type="STRING" id="4097.A0A1S4AHQ4"/>
<dbReference type="OrthoDB" id="1746074at2759"/>
<accession>A0A1S4AHQ4</accession>
<dbReference type="AlphaFoldDB" id="A0A1S4AHQ4"/>
<gene>
    <name evidence="1" type="primary">LOC107797568</name>
</gene>
<dbReference type="PaxDb" id="4097-A0A1S4AHQ4"/>
<sequence length="168" mass="18938">MVTVRTILVVAASEYWHIHQMDVYSAFLQGAANPIATPLESNVKLTTKEYNEHIEVTSNLDDAVLLDPNSYQRLLGKLLYLTITRPDIAFSVQTLSQFMQKPKRSHMEATLRVIRYVKNQPKQGVLLSSQKKGVVSAFCDADSAACPLTRKLVTEFFIKYGESLASWK</sequence>